<dbReference type="InterPro" id="IPR006184">
    <property type="entry name" value="6PGdom_BS"/>
</dbReference>
<name>A0A1L8QS36_9ENTE</name>
<comment type="similarity">
    <text evidence="1">Belongs to the 6-phosphogluconate dehydrogenase family.</text>
</comment>
<dbReference type="NCBIfam" id="NF007161">
    <property type="entry name" value="PRK09599.1"/>
    <property type="match status" value="1"/>
</dbReference>
<dbReference type="GO" id="GO:0004616">
    <property type="term" value="F:phosphogluconate dehydrogenase (decarboxylating) activity"/>
    <property type="evidence" value="ECO:0007669"/>
    <property type="project" value="InterPro"/>
</dbReference>
<dbReference type="InterPro" id="IPR006114">
    <property type="entry name" value="6PGDH_C"/>
</dbReference>
<organism evidence="5 6">
    <name type="scientific">Enterococcus aquimarinus</name>
    <dbReference type="NCBI Taxonomy" id="328396"/>
    <lineage>
        <taxon>Bacteria</taxon>
        <taxon>Bacillati</taxon>
        <taxon>Bacillota</taxon>
        <taxon>Bacilli</taxon>
        <taxon>Lactobacillales</taxon>
        <taxon>Enterococcaceae</taxon>
        <taxon>Enterococcus</taxon>
    </lineage>
</organism>
<dbReference type="InterPro" id="IPR004849">
    <property type="entry name" value="6DGDH_YqeC"/>
</dbReference>
<dbReference type="InterPro" id="IPR013328">
    <property type="entry name" value="6PGD_dom2"/>
</dbReference>
<keyword evidence="2" id="KW-0560">Oxidoreductase</keyword>
<dbReference type="NCBIfam" id="TIGR00872">
    <property type="entry name" value="gnd_rel"/>
    <property type="match status" value="1"/>
</dbReference>
<dbReference type="PROSITE" id="PS00461">
    <property type="entry name" value="6PGD"/>
    <property type="match status" value="1"/>
</dbReference>
<dbReference type="Pfam" id="PF03446">
    <property type="entry name" value="NAD_binding_2"/>
    <property type="match status" value="1"/>
</dbReference>
<evidence type="ECO:0000313" key="5">
    <source>
        <dbReference type="EMBL" id="OJG10289.1"/>
    </source>
</evidence>
<dbReference type="Proteomes" id="UP000182149">
    <property type="component" value="Unassembled WGS sequence"/>
</dbReference>
<sequence length="317" mass="34709">MYEERFLKQGGIIVEIHLVGLGKMGLNIAINLLEKGHSVKAFDQNTAVAKTLEEKGGLFFSSLETLLARTKSNDTEAKIVWLMLPAGEITKMVMNDCLRLLKAGDILIDGGNSKYSESKKHNEAFTAKGITFFDVGTSGGVSGARHGACMMIGGNREVFQLIEPIFASLCVDNGYVFCGEAGSGHYLKMIHNGIEYGMMQAIGEGFNILHHSEYDYDLEAVAKVFNHGSVIRSWLMELTQNLLSQDADLSEIEGVIASSGEGKWTVEEVLRLELSAPVITQSLLTRYASKDEEKYGEKVIASLRNQFGGHAMTKKGE</sequence>
<reference evidence="5 6" key="1">
    <citation type="submission" date="2014-12" db="EMBL/GenBank/DDBJ databases">
        <title>Draft genome sequences of 29 type strains of Enterococci.</title>
        <authorList>
            <person name="Zhong Z."/>
            <person name="Sun Z."/>
            <person name="Liu W."/>
            <person name="Zhang W."/>
            <person name="Zhang H."/>
        </authorList>
    </citation>
    <scope>NUCLEOTIDE SEQUENCE [LARGE SCALE GENOMIC DNA]</scope>
    <source>
        <strain evidence="5 6">DSM 17690</strain>
    </source>
</reference>
<dbReference type="InterPro" id="IPR008927">
    <property type="entry name" value="6-PGluconate_DH-like_C_sf"/>
</dbReference>
<dbReference type="SMART" id="SM01350">
    <property type="entry name" value="6PGD"/>
    <property type="match status" value="1"/>
</dbReference>
<dbReference type="PRINTS" id="PR00076">
    <property type="entry name" value="6PGDHDRGNASE"/>
</dbReference>
<feature type="domain" description="6-phosphogluconate dehydrogenase C-terminal" evidence="4">
    <location>
        <begin position="184"/>
        <end position="317"/>
    </location>
</feature>
<evidence type="ECO:0000259" key="4">
    <source>
        <dbReference type="SMART" id="SM01350"/>
    </source>
</evidence>
<dbReference type="SUPFAM" id="SSF48179">
    <property type="entry name" value="6-phosphogluconate dehydrogenase C-terminal domain-like"/>
    <property type="match status" value="1"/>
</dbReference>
<dbReference type="InterPro" id="IPR006115">
    <property type="entry name" value="6PGDH_NADP-bd"/>
</dbReference>
<keyword evidence="6" id="KW-1185">Reference proteome</keyword>
<proteinExistence type="inferred from homology"/>
<protein>
    <submittedName>
        <fullName evidence="5">NAD-dependent 6-phosphogluconate dehydrogenase</fullName>
    </submittedName>
</protein>
<dbReference type="GO" id="GO:0006098">
    <property type="term" value="P:pentose-phosphate shunt"/>
    <property type="evidence" value="ECO:0007669"/>
    <property type="project" value="InterPro"/>
</dbReference>
<dbReference type="STRING" id="328396.RU93_GL002314"/>
<dbReference type="GO" id="GO:0050661">
    <property type="term" value="F:NADP binding"/>
    <property type="evidence" value="ECO:0007669"/>
    <property type="project" value="InterPro"/>
</dbReference>
<comment type="caution">
    <text evidence="5">The sequence shown here is derived from an EMBL/GenBank/DDBJ whole genome shotgun (WGS) entry which is preliminary data.</text>
</comment>
<accession>A0A1L8QS36</accession>
<evidence type="ECO:0000313" key="6">
    <source>
        <dbReference type="Proteomes" id="UP000182149"/>
    </source>
</evidence>
<dbReference type="InterPro" id="IPR006183">
    <property type="entry name" value="Pgluconate_DH"/>
</dbReference>
<dbReference type="AlphaFoldDB" id="A0A1L8QS36"/>
<dbReference type="SUPFAM" id="SSF51735">
    <property type="entry name" value="NAD(P)-binding Rossmann-fold domains"/>
    <property type="match status" value="1"/>
</dbReference>
<dbReference type="EMBL" id="JXKD01000009">
    <property type="protein sequence ID" value="OJG10289.1"/>
    <property type="molecule type" value="Genomic_DNA"/>
</dbReference>
<evidence type="ECO:0000256" key="2">
    <source>
        <dbReference type="ARBA" id="ARBA00023002"/>
    </source>
</evidence>
<dbReference type="InterPro" id="IPR036291">
    <property type="entry name" value="NAD(P)-bd_dom_sf"/>
</dbReference>
<evidence type="ECO:0000256" key="1">
    <source>
        <dbReference type="ARBA" id="ARBA00008419"/>
    </source>
</evidence>
<dbReference type="Gene3D" id="3.40.50.720">
    <property type="entry name" value="NAD(P)-binding Rossmann-like Domain"/>
    <property type="match status" value="1"/>
</dbReference>
<dbReference type="PANTHER" id="PTHR11811">
    <property type="entry name" value="6-PHOSPHOGLUCONATE DEHYDROGENASE"/>
    <property type="match status" value="1"/>
</dbReference>
<keyword evidence="3" id="KW-0311">Gluconate utilization</keyword>
<evidence type="ECO:0000256" key="3">
    <source>
        <dbReference type="ARBA" id="ARBA00023064"/>
    </source>
</evidence>
<dbReference type="GO" id="GO:0019521">
    <property type="term" value="P:D-gluconate metabolic process"/>
    <property type="evidence" value="ECO:0007669"/>
    <property type="project" value="UniProtKB-KW"/>
</dbReference>
<dbReference type="Gene3D" id="1.10.1040.10">
    <property type="entry name" value="N-(1-d-carboxylethyl)-l-norvaline Dehydrogenase, domain 2"/>
    <property type="match status" value="1"/>
</dbReference>
<gene>
    <name evidence="5" type="ORF">RU93_GL002314</name>
</gene>
<dbReference type="Pfam" id="PF00393">
    <property type="entry name" value="6PGD"/>
    <property type="match status" value="1"/>
</dbReference>